<comment type="caution">
    <text evidence="2">The sequence shown here is derived from an EMBL/GenBank/DDBJ whole genome shotgun (WGS) entry which is preliminary data.</text>
</comment>
<proteinExistence type="predicted"/>
<reference evidence="2" key="1">
    <citation type="submission" date="2023-03" db="EMBL/GenBank/DDBJ databases">
        <title>Massive genome expansion in bonnet fungi (Mycena s.s.) driven by repeated elements and novel gene families across ecological guilds.</title>
        <authorList>
            <consortium name="Lawrence Berkeley National Laboratory"/>
            <person name="Harder C.B."/>
            <person name="Miyauchi S."/>
            <person name="Viragh M."/>
            <person name="Kuo A."/>
            <person name="Thoen E."/>
            <person name="Andreopoulos B."/>
            <person name="Lu D."/>
            <person name="Skrede I."/>
            <person name="Drula E."/>
            <person name="Henrissat B."/>
            <person name="Morin E."/>
            <person name="Kohler A."/>
            <person name="Barry K."/>
            <person name="LaButti K."/>
            <person name="Morin E."/>
            <person name="Salamov A."/>
            <person name="Lipzen A."/>
            <person name="Mereny Z."/>
            <person name="Hegedus B."/>
            <person name="Baldrian P."/>
            <person name="Stursova M."/>
            <person name="Weitz H."/>
            <person name="Taylor A."/>
            <person name="Grigoriev I.V."/>
            <person name="Nagy L.G."/>
            <person name="Martin F."/>
            <person name="Kauserud H."/>
        </authorList>
    </citation>
    <scope>NUCLEOTIDE SEQUENCE</scope>
    <source>
        <strain evidence="2">9144</strain>
    </source>
</reference>
<protein>
    <submittedName>
        <fullName evidence="2">CHAT domain-containing protein</fullName>
    </submittedName>
</protein>
<dbReference type="AlphaFoldDB" id="A0AAD6US75"/>
<feature type="domain" description="CHAT" evidence="1">
    <location>
        <begin position="148"/>
        <end position="380"/>
    </location>
</feature>
<evidence type="ECO:0000259" key="1">
    <source>
        <dbReference type="Pfam" id="PF12770"/>
    </source>
</evidence>
<evidence type="ECO:0000313" key="2">
    <source>
        <dbReference type="EMBL" id="KAJ7193610.1"/>
    </source>
</evidence>
<evidence type="ECO:0000313" key="3">
    <source>
        <dbReference type="Proteomes" id="UP001219525"/>
    </source>
</evidence>
<dbReference type="Pfam" id="PF12770">
    <property type="entry name" value="CHAT"/>
    <property type="match status" value="1"/>
</dbReference>
<dbReference type="EMBL" id="JARJCW010000106">
    <property type="protein sequence ID" value="KAJ7193610.1"/>
    <property type="molecule type" value="Genomic_DNA"/>
</dbReference>
<keyword evidence="3" id="KW-1185">Reference proteome</keyword>
<accession>A0AAD6US75</accession>
<sequence>MPQIETAGARSNAVDVTDATKPQSLQSIAEQSHAYALERNHVLQLIRVKPGFENFLLPKPISVLSLAAKKGPVAIVNISNYGCDALILLPGLSDEVVHVPLPDFKLSQAQLLAHCLASIVGGPGRDERLNGSREAEMPPDDIFRFVLSELWFKIVCPVLKALAITTPASQDIGRIWWCLTGPLVFLPIHAAGLYGKDQAFGSKLSDFLISSYTPSLTALIEGYRFQSQCESQARLQLLTVTQPSAKGQSYIPGTQDEIKHIKQLAKGNIPILWLDEDMATIENVQKGMKESRWVHFACHGVQKTSPTESALLLAGSSRLTVSDIIQLNLPHADLAFLSACQTATGSTELQDESVHITASMLLAGYRGVIGTMWSIGDNIAPQVA</sequence>
<dbReference type="InterPro" id="IPR024983">
    <property type="entry name" value="CHAT_dom"/>
</dbReference>
<organism evidence="2 3">
    <name type="scientific">Mycena pura</name>
    <dbReference type="NCBI Taxonomy" id="153505"/>
    <lineage>
        <taxon>Eukaryota</taxon>
        <taxon>Fungi</taxon>
        <taxon>Dikarya</taxon>
        <taxon>Basidiomycota</taxon>
        <taxon>Agaricomycotina</taxon>
        <taxon>Agaricomycetes</taxon>
        <taxon>Agaricomycetidae</taxon>
        <taxon>Agaricales</taxon>
        <taxon>Marasmiineae</taxon>
        <taxon>Mycenaceae</taxon>
        <taxon>Mycena</taxon>
    </lineage>
</organism>
<name>A0AAD6US75_9AGAR</name>
<dbReference type="Proteomes" id="UP001219525">
    <property type="component" value="Unassembled WGS sequence"/>
</dbReference>
<gene>
    <name evidence="2" type="ORF">GGX14DRAFT_588226</name>
</gene>